<sequence>MKIVLATCRLLAVGSFGFWVYRVFWMNHFFPQIIDSFDHGMEKAGIIFFPVNYVLVLSETYCIIAKGRDFQSREMRRIFEIFLNVAFSSLVGLSALIGTANAFILIMTICVAILAVTGVLYLVISLLQKPPLAFRFVSKFLRGSDLGE</sequence>
<name>A0A7C4R4T9_UNCC3</name>
<keyword evidence="1" id="KW-0812">Transmembrane</keyword>
<feature type="transmembrane region" description="Helical" evidence="1">
    <location>
        <begin position="77"/>
        <end position="97"/>
    </location>
</feature>
<keyword evidence="1" id="KW-0472">Membrane</keyword>
<feature type="transmembrane region" description="Helical" evidence="1">
    <location>
        <begin position="46"/>
        <end position="65"/>
    </location>
</feature>
<organism evidence="2">
    <name type="scientific">candidate division CPR3 bacterium</name>
    <dbReference type="NCBI Taxonomy" id="2268181"/>
    <lineage>
        <taxon>Bacteria</taxon>
        <taxon>Bacteria division CPR3</taxon>
    </lineage>
</organism>
<protein>
    <submittedName>
        <fullName evidence="2">Uncharacterized protein</fullName>
    </submittedName>
</protein>
<gene>
    <name evidence="2" type="ORF">ENT43_03510</name>
</gene>
<feature type="transmembrane region" description="Helical" evidence="1">
    <location>
        <begin position="103"/>
        <end position="127"/>
    </location>
</feature>
<keyword evidence="1" id="KW-1133">Transmembrane helix</keyword>
<proteinExistence type="predicted"/>
<evidence type="ECO:0000313" key="2">
    <source>
        <dbReference type="EMBL" id="HGT71300.1"/>
    </source>
</evidence>
<evidence type="ECO:0000256" key="1">
    <source>
        <dbReference type="SAM" id="Phobius"/>
    </source>
</evidence>
<reference evidence="2" key="1">
    <citation type="journal article" date="2020" name="mSystems">
        <title>Genome- and Community-Level Interaction Insights into Carbon Utilization and Element Cycling Functions of Hydrothermarchaeota in Hydrothermal Sediment.</title>
        <authorList>
            <person name="Zhou Z."/>
            <person name="Liu Y."/>
            <person name="Xu W."/>
            <person name="Pan J."/>
            <person name="Luo Z.H."/>
            <person name="Li M."/>
        </authorList>
    </citation>
    <scope>NUCLEOTIDE SEQUENCE [LARGE SCALE GENOMIC DNA]</scope>
    <source>
        <strain evidence="2">SpSt-579</strain>
    </source>
</reference>
<comment type="caution">
    <text evidence="2">The sequence shown here is derived from an EMBL/GenBank/DDBJ whole genome shotgun (WGS) entry which is preliminary data.</text>
</comment>
<dbReference type="EMBL" id="DSYQ01000018">
    <property type="protein sequence ID" value="HGT71300.1"/>
    <property type="molecule type" value="Genomic_DNA"/>
</dbReference>
<dbReference type="AlphaFoldDB" id="A0A7C4R4T9"/>
<accession>A0A7C4R4T9</accession>